<gene>
    <name evidence="1" type="ORF">CQR44_1651</name>
</gene>
<organism evidence="1 2">
    <name type="scientific">Bifidobacterium asteroides</name>
    <dbReference type="NCBI Taxonomy" id="1684"/>
    <lineage>
        <taxon>Bacteria</taxon>
        <taxon>Bacillati</taxon>
        <taxon>Actinomycetota</taxon>
        <taxon>Actinomycetes</taxon>
        <taxon>Bifidobacteriales</taxon>
        <taxon>Bifidobacteriaceae</taxon>
        <taxon>Bifidobacterium</taxon>
    </lineage>
</organism>
<dbReference type="Pfam" id="PF13289">
    <property type="entry name" value="SIR2_2"/>
    <property type="match status" value="1"/>
</dbReference>
<evidence type="ECO:0000313" key="2">
    <source>
        <dbReference type="Proteomes" id="UP000233731"/>
    </source>
</evidence>
<name>A0A2N3R8N7_9BIFI</name>
<sequence length="441" mass="49699">MTGKLSKDSAKASNEEPYFISGNTTLTKCCSFDPGTAEVYKENNRLLRVPQPNIALSNSLDLSQSNDDKYGWSDFQGEIATKVADFLRPHFDQVVLLLGAGASIVPKKKKDDSGSGDATPNDSYGLPMSGILKAIDDELSASGSGFYSMDYMKQLAFPNGLPSPDDNDLESILSQFEKAEEFVPEDNSENYTVTLKQIRKIIVDKTKYGFDDQCMKHLALINFFNRKVSDGNKLSIVTTNYDTLIEEAAAKGSYTVFDGFTFSDTPVFDAKMFDWNLVKDVPNLKTREVIYDKKVMNLLKIHGSLTWKKDDKVRTVRRVSKLENLDSPLLIFPSTNKYEQSYRAPYSDLFYKFRELLNRPRTLLVTVGFSFGDTHIFEMVNDALRHNDGLSMLFTNYSIDSDESSNLGKLKQLIDEGYRVAFLRAALNDDLPTYLKMDENA</sequence>
<proteinExistence type="predicted"/>
<protein>
    <submittedName>
        <fullName evidence="1">SIR2-like domain-containing protein</fullName>
    </submittedName>
</protein>
<reference evidence="1 2" key="1">
    <citation type="submission" date="2017-10" db="EMBL/GenBank/DDBJ databases">
        <title>Bifidobacterium genomics.</title>
        <authorList>
            <person name="Lugli G.A."/>
            <person name="Milani C."/>
            <person name="Mancabelli L."/>
        </authorList>
    </citation>
    <scope>NUCLEOTIDE SEQUENCE [LARGE SCALE GENOMIC DNA]</scope>
    <source>
        <strain evidence="1 2">1460B</strain>
    </source>
</reference>
<dbReference type="RefSeq" id="WP_101433118.1">
    <property type="nucleotide sequence ID" value="NZ_PCHJ01000029.1"/>
</dbReference>
<evidence type="ECO:0000313" key="1">
    <source>
        <dbReference type="EMBL" id="PKV07750.1"/>
    </source>
</evidence>
<dbReference type="Proteomes" id="UP000233731">
    <property type="component" value="Unassembled WGS sequence"/>
</dbReference>
<dbReference type="EMBL" id="PCHJ01000029">
    <property type="protein sequence ID" value="PKV07750.1"/>
    <property type="molecule type" value="Genomic_DNA"/>
</dbReference>
<accession>A0A2N3R8N7</accession>
<comment type="caution">
    <text evidence="1">The sequence shown here is derived from an EMBL/GenBank/DDBJ whole genome shotgun (WGS) entry which is preliminary data.</text>
</comment>
<dbReference type="AlphaFoldDB" id="A0A2N3R8N7"/>